<sequence>MGRIIHILSSPERQFKRRYFCAHFQEVYE</sequence>
<evidence type="ECO:0000313" key="1">
    <source>
        <dbReference type="EMBL" id="DAD90503.1"/>
    </source>
</evidence>
<name>A0A8S5N801_9CAUD</name>
<accession>A0A8S5N801</accession>
<organism evidence="1">
    <name type="scientific">Myoviridae sp. ctiBE32</name>
    <dbReference type="NCBI Taxonomy" id="2826685"/>
    <lineage>
        <taxon>Viruses</taxon>
        <taxon>Duplodnaviria</taxon>
        <taxon>Heunggongvirae</taxon>
        <taxon>Uroviricota</taxon>
        <taxon>Caudoviricetes</taxon>
    </lineage>
</organism>
<dbReference type="EMBL" id="BK015088">
    <property type="protein sequence ID" value="DAD90503.1"/>
    <property type="molecule type" value="Genomic_DNA"/>
</dbReference>
<proteinExistence type="predicted"/>
<reference evidence="1" key="1">
    <citation type="journal article" date="2021" name="Proc. Natl. Acad. Sci. U.S.A.">
        <title>A Catalog of Tens of Thousands of Viruses from Human Metagenomes Reveals Hidden Associations with Chronic Diseases.</title>
        <authorList>
            <person name="Tisza M.J."/>
            <person name="Buck C.B."/>
        </authorList>
    </citation>
    <scope>NUCLEOTIDE SEQUENCE</scope>
    <source>
        <strain evidence="1">CtiBE32</strain>
    </source>
</reference>
<protein>
    <submittedName>
        <fullName evidence="1">Uncharacterized protein</fullName>
    </submittedName>
</protein>